<reference evidence="1 2" key="1">
    <citation type="journal article" date="2019" name="G3 (Bethesda)">
        <title>Sequencing of a Wild Apple (Malus baccata) Genome Unravels the Differences Between Cultivated and Wild Apple Species Regarding Disease Resistance and Cold Tolerance.</title>
        <authorList>
            <person name="Chen X."/>
        </authorList>
    </citation>
    <scope>NUCLEOTIDE SEQUENCE [LARGE SCALE GENOMIC DNA]</scope>
    <source>
        <strain evidence="2">cv. Shandingzi</strain>
        <tissue evidence="1">Leaves</tissue>
    </source>
</reference>
<sequence>MIINFVSPPPPPPLDGGSSKDLAHMGLDSAMLPQFLGFPGAFSYWNGTKAEVCSGVVSIHGGPSSWEGSENSDNASVLLGSDAIDTSYRFSLRKYSQNLFRKTEIEDCPKLGFQKTERASFSFQVRLRCDA</sequence>
<dbReference type="Proteomes" id="UP000315295">
    <property type="component" value="Unassembled WGS sequence"/>
</dbReference>
<evidence type="ECO:0000313" key="2">
    <source>
        <dbReference type="Proteomes" id="UP000315295"/>
    </source>
</evidence>
<dbReference type="AlphaFoldDB" id="A0A540KM28"/>
<keyword evidence="2" id="KW-1185">Reference proteome</keyword>
<organism evidence="1 2">
    <name type="scientific">Malus baccata</name>
    <name type="common">Siberian crab apple</name>
    <name type="synonym">Pyrus baccata</name>
    <dbReference type="NCBI Taxonomy" id="106549"/>
    <lineage>
        <taxon>Eukaryota</taxon>
        <taxon>Viridiplantae</taxon>
        <taxon>Streptophyta</taxon>
        <taxon>Embryophyta</taxon>
        <taxon>Tracheophyta</taxon>
        <taxon>Spermatophyta</taxon>
        <taxon>Magnoliopsida</taxon>
        <taxon>eudicotyledons</taxon>
        <taxon>Gunneridae</taxon>
        <taxon>Pentapetalae</taxon>
        <taxon>rosids</taxon>
        <taxon>fabids</taxon>
        <taxon>Rosales</taxon>
        <taxon>Rosaceae</taxon>
        <taxon>Amygdaloideae</taxon>
        <taxon>Maleae</taxon>
        <taxon>Malus</taxon>
    </lineage>
</organism>
<name>A0A540KM28_MALBA</name>
<proteinExistence type="predicted"/>
<dbReference type="EMBL" id="VIEB01001114">
    <property type="protein sequence ID" value="TQD75273.1"/>
    <property type="molecule type" value="Genomic_DNA"/>
</dbReference>
<gene>
    <name evidence="1" type="ORF">C1H46_039192</name>
</gene>
<protein>
    <submittedName>
        <fullName evidence="1">Uncharacterized protein</fullName>
    </submittedName>
</protein>
<evidence type="ECO:0000313" key="1">
    <source>
        <dbReference type="EMBL" id="TQD75273.1"/>
    </source>
</evidence>
<comment type="caution">
    <text evidence="1">The sequence shown here is derived from an EMBL/GenBank/DDBJ whole genome shotgun (WGS) entry which is preliminary data.</text>
</comment>
<accession>A0A540KM28</accession>